<evidence type="ECO:0000313" key="4">
    <source>
        <dbReference type="Proteomes" id="UP000177122"/>
    </source>
</evidence>
<gene>
    <name evidence="3" type="ORF">A2845_04905</name>
</gene>
<sequence length="290" mass="31463">MKYLSRLIALIVAVFMLSVAWAAPSVTQAAPVVATTSGAPQLVTPDEGAFPPVATTEQFALGEFTSLWAYATAQKLPRHEWPRYWKDACVLSGIACTDEAWRKLPVGKVITAPRTANAILAEEKARTAKVAAFRAQVAALQQDLMIVKEAALRAQFRLMMSSLALFALTLVSITAFVVLRRERMLVKSARALEIEELKALRAERPHTISGASPDSRGPIEMFTLPPLHCASSGCDCSGGSECQCDPSVHACARVETKDVAPAPHVDAPCSTKEPVKLDFKYFPKDTSEKH</sequence>
<evidence type="ECO:0000256" key="2">
    <source>
        <dbReference type="SAM" id="SignalP"/>
    </source>
</evidence>
<evidence type="ECO:0000313" key="3">
    <source>
        <dbReference type="EMBL" id="OGZ05666.1"/>
    </source>
</evidence>
<feature type="signal peptide" evidence="2">
    <location>
        <begin position="1"/>
        <end position="22"/>
    </location>
</feature>
<dbReference type="AlphaFoldDB" id="A0A1G2CWC4"/>
<accession>A0A1G2CWC4</accession>
<protein>
    <submittedName>
        <fullName evidence="3">Uncharacterized protein</fullName>
    </submittedName>
</protein>
<reference evidence="3 4" key="1">
    <citation type="journal article" date="2016" name="Nat. Commun.">
        <title>Thousands of microbial genomes shed light on interconnected biogeochemical processes in an aquifer system.</title>
        <authorList>
            <person name="Anantharaman K."/>
            <person name="Brown C.T."/>
            <person name="Hug L.A."/>
            <person name="Sharon I."/>
            <person name="Castelle C.J."/>
            <person name="Probst A.J."/>
            <person name="Thomas B.C."/>
            <person name="Singh A."/>
            <person name="Wilkins M.J."/>
            <person name="Karaoz U."/>
            <person name="Brodie E.L."/>
            <person name="Williams K.H."/>
            <person name="Hubbard S.S."/>
            <person name="Banfield J.F."/>
        </authorList>
    </citation>
    <scope>NUCLEOTIDE SEQUENCE [LARGE SCALE GENOMIC DNA]</scope>
</reference>
<dbReference type="Proteomes" id="UP000177122">
    <property type="component" value="Unassembled WGS sequence"/>
</dbReference>
<keyword evidence="1" id="KW-0812">Transmembrane</keyword>
<evidence type="ECO:0000256" key="1">
    <source>
        <dbReference type="SAM" id="Phobius"/>
    </source>
</evidence>
<keyword evidence="1" id="KW-0472">Membrane</keyword>
<keyword evidence="2" id="KW-0732">Signal</keyword>
<name>A0A1G2CWC4_9BACT</name>
<feature type="transmembrane region" description="Helical" evidence="1">
    <location>
        <begin position="158"/>
        <end position="179"/>
    </location>
</feature>
<organism evidence="3 4">
    <name type="scientific">Candidatus Lloydbacteria bacterium RIFCSPHIGHO2_01_FULL_49_22</name>
    <dbReference type="NCBI Taxonomy" id="1798658"/>
    <lineage>
        <taxon>Bacteria</taxon>
        <taxon>Candidatus Lloydiibacteriota</taxon>
    </lineage>
</organism>
<comment type="caution">
    <text evidence="3">The sequence shown here is derived from an EMBL/GenBank/DDBJ whole genome shotgun (WGS) entry which is preliminary data.</text>
</comment>
<dbReference type="EMBL" id="MHLI01000008">
    <property type="protein sequence ID" value="OGZ05666.1"/>
    <property type="molecule type" value="Genomic_DNA"/>
</dbReference>
<proteinExistence type="predicted"/>
<keyword evidence="1" id="KW-1133">Transmembrane helix</keyword>
<feature type="chain" id="PRO_5009582413" evidence="2">
    <location>
        <begin position="23"/>
        <end position="290"/>
    </location>
</feature>